<evidence type="ECO:0000313" key="2">
    <source>
        <dbReference type="EMBL" id="WGI68463.1"/>
    </source>
</evidence>
<evidence type="ECO:0000256" key="1">
    <source>
        <dbReference type="SAM" id="MobiDB-lite"/>
    </source>
</evidence>
<gene>
    <name evidence="2" type="ORF">QEO92_26525</name>
</gene>
<dbReference type="EMBL" id="CP123000">
    <property type="protein sequence ID" value="WGI68463.1"/>
    <property type="molecule type" value="Genomic_DNA"/>
</dbReference>
<feature type="compositionally biased region" description="Basic and acidic residues" evidence="1">
    <location>
        <begin position="73"/>
        <end position="83"/>
    </location>
</feature>
<dbReference type="RefSeq" id="WP_227705015.1">
    <property type="nucleotide sequence ID" value="NZ_CP123000.1"/>
</dbReference>
<proteinExistence type="predicted"/>
<feature type="compositionally biased region" description="Basic and acidic residues" evidence="1">
    <location>
        <begin position="49"/>
        <end position="61"/>
    </location>
</feature>
<evidence type="ECO:0008006" key="4">
    <source>
        <dbReference type="Google" id="ProtNLM"/>
    </source>
</evidence>
<evidence type="ECO:0000313" key="3">
    <source>
        <dbReference type="Proteomes" id="UP001227095"/>
    </source>
</evidence>
<organism evidence="2 3">
    <name type="scientific">Neorhizobium petrolearium</name>
    <dbReference type="NCBI Taxonomy" id="515361"/>
    <lineage>
        <taxon>Bacteria</taxon>
        <taxon>Pseudomonadati</taxon>
        <taxon>Pseudomonadota</taxon>
        <taxon>Alphaproteobacteria</taxon>
        <taxon>Hyphomicrobiales</taxon>
        <taxon>Rhizobiaceae</taxon>
        <taxon>Rhizobium/Agrobacterium group</taxon>
        <taxon>Neorhizobium</taxon>
    </lineage>
</organism>
<dbReference type="Proteomes" id="UP001227095">
    <property type="component" value="Chromosome"/>
</dbReference>
<name>A0ABY8M1N1_9HYPH</name>
<keyword evidence="3" id="KW-1185">Reference proteome</keyword>
<feature type="region of interest" description="Disordered" evidence="1">
    <location>
        <begin position="49"/>
        <end position="83"/>
    </location>
</feature>
<sequence length="129" mass="14179">MYILLRKRRRFGTGFTAVLASIAMLVFAFVPAGTHALSLHSPALAVTDDGHSHDHGDHSHDDDLEFAVDSSDAPDHHHADHTHEKAGLVTVAGDVLRNTFQTNYTLVEDKFYGSPPYGIDRPPRSVNHV</sequence>
<protein>
    <recommendedName>
        <fullName evidence="4">Secreted protein</fullName>
    </recommendedName>
</protein>
<accession>A0ABY8M1N1</accession>
<reference evidence="2 3" key="1">
    <citation type="submission" date="2023-04" db="EMBL/GenBank/DDBJ databases">
        <title>Neorhizobium petrolearium OS53, complete genome.</title>
        <authorList>
            <person name="Yu T."/>
        </authorList>
    </citation>
    <scope>NUCLEOTIDE SEQUENCE [LARGE SCALE GENOMIC DNA]</scope>
    <source>
        <strain evidence="2 3">OS53</strain>
    </source>
</reference>